<keyword evidence="10" id="KW-0472">Membrane</keyword>
<proteinExistence type="inferred from homology"/>
<dbReference type="InterPro" id="IPR003593">
    <property type="entry name" value="AAA+_ATPase"/>
</dbReference>
<keyword evidence="8" id="KW-0653">Protein transport</keyword>
<dbReference type="GO" id="GO:0003924">
    <property type="term" value="F:GTPase activity"/>
    <property type="evidence" value="ECO:0007669"/>
    <property type="project" value="UniProtKB-UniRule"/>
</dbReference>
<dbReference type="InterPro" id="IPR027417">
    <property type="entry name" value="P-loop_NTPase"/>
</dbReference>
<keyword evidence="11" id="KW-1006">Bacterial flagellum protein export</keyword>
<sequence>MKVKKYIGPTMPEVMKKIRKELGSEAVILNSKEVRHGGFLGLFQKTKIEVVAALDPDPVLSPQKPAIDKEIPLPSKETPEESLSSNQQVLDEIKQLKSLIKHSAEEKYDYPADFLLVYQHLCDQEVDSYLADKIIRSVMDKFNDLTLVDYKMIVKETKNEVKEKLNELNFSGLSYENKVVYFVGPTGVGKTTTLAKIAANSMLKDHKKVAFITMDTYRIAAVEQLRTYARILEVPMEVAYSQKEYLIALEKFKDYDLVLVDTAGRNYRDKKYVNEIEEYTSIGMQSEMYLVLAMTAKSKDLTEVYDKFNSLPIKNVIFTKMDETTQFGSMLTISLEKQVGVGYITNGQDVPEDLLVATPELVTDFVFGSITNE</sequence>
<dbReference type="GO" id="GO:0005047">
    <property type="term" value="F:signal recognition particle binding"/>
    <property type="evidence" value="ECO:0007669"/>
    <property type="project" value="TreeGrafter"/>
</dbReference>
<dbReference type="GO" id="GO:0015031">
    <property type="term" value="P:protein transport"/>
    <property type="evidence" value="ECO:0007669"/>
    <property type="project" value="UniProtKB-KW"/>
</dbReference>
<feature type="region of interest" description="Disordered" evidence="14">
    <location>
        <begin position="61"/>
        <end position="85"/>
    </location>
</feature>
<name>A0AAC9J2Y9_VIRHA</name>
<dbReference type="PANTHER" id="PTHR43134:SF3">
    <property type="entry name" value="FLAGELLAR BIOSYNTHESIS PROTEIN FLHF"/>
    <property type="match status" value="1"/>
</dbReference>
<dbReference type="Proteomes" id="UP000182945">
    <property type="component" value="Chromosome"/>
</dbReference>
<evidence type="ECO:0000256" key="11">
    <source>
        <dbReference type="ARBA" id="ARBA00023225"/>
    </source>
</evidence>
<evidence type="ECO:0000259" key="16">
    <source>
        <dbReference type="SMART" id="SM00962"/>
    </source>
</evidence>
<organism evidence="17 18">
    <name type="scientific">Virgibacillus halodenitrificans</name>
    <name type="common">Bacillus halodenitrificans</name>
    <dbReference type="NCBI Taxonomy" id="1482"/>
    <lineage>
        <taxon>Bacteria</taxon>
        <taxon>Bacillati</taxon>
        <taxon>Bacillota</taxon>
        <taxon>Bacilli</taxon>
        <taxon>Bacillales</taxon>
        <taxon>Bacillaceae</taxon>
        <taxon>Virgibacillus</taxon>
    </lineage>
</organism>
<dbReference type="KEGG" id="vhl:BME96_10660"/>
<keyword evidence="17" id="KW-0969">Cilium</keyword>
<dbReference type="PANTHER" id="PTHR43134">
    <property type="entry name" value="SIGNAL RECOGNITION PARTICLE RECEPTOR SUBUNIT ALPHA"/>
    <property type="match status" value="1"/>
</dbReference>
<dbReference type="GO" id="GO:0005886">
    <property type="term" value="C:plasma membrane"/>
    <property type="evidence" value="ECO:0007669"/>
    <property type="project" value="UniProtKB-SubCell"/>
</dbReference>
<evidence type="ECO:0000256" key="5">
    <source>
        <dbReference type="ARBA" id="ARBA00022475"/>
    </source>
</evidence>
<evidence type="ECO:0000256" key="1">
    <source>
        <dbReference type="ARBA" id="ARBA00004413"/>
    </source>
</evidence>
<evidence type="ECO:0000256" key="3">
    <source>
        <dbReference type="ARBA" id="ARBA00014919"/>
    </source>
</evidence>
<keyword evidence="17" id="KW-0966">Cell projection</keyword>
<evidence type="ECO:0000256" key="2">
    <source>
        <dbReference type="ARBA" id="ARBA00008531"/>
    </source>
</evidence>
<evidence type="ECO:0000256" key="12">
    <source>
        <dbReference type="ARBA" id="ARBA00025337"/>
    </source>
</evidence>
<dbReference type="GeneID" id="71514856"/>
<keyword evidence="4" id="KW-0813">Transport</keyword>
<evidence type="ECO:0000256" key="4">
    <source>
        <dbReference type="ARBA" id="ARBA00022448"/>
    </source>
</evidence>
<dbReference type="GO" id="GO:0006614">
    <property type="term" value="P:SRP-dependent cotranslational protein targeting to membrane"/>
    <property type="evidence" value="ECO:0007669"/>
    <property type="project" value="UniProtKB-UniRule"/>
</dbReference>
<protein>
    <recommendedName>
        <fullName evidence="3 13">Flagellar biosynthesis protein FlhF</fullName>
    </recommendedName>
</protein>
<dbReference type="NCBIfam" id="TIGR03499">
    <property type="entry name" value="FlhF"/>
    <property type="match status" value="1"/>
</dbReference>
<comment type="subcellular location">
    <subcellularLocation>
        <location evidence="1">Cell membrane</location>
        <topology evidence="1">Peripheral membrane protein</topology>
        <orientation evidence="1">Cytoplasmic side</orientation>
    </subcellularLocation>
</comment>
<keyword evidence="6" id="KW-0547">Nucleotide-binding</keyword>
<dbReference type="SMART" id="SM00382">
    <property type="entry name" value="AAA"/>
    <property type="match status" value="1"/>
</dbReference>
<accession>A0AAC9J2Y9</accession>
<keyword evidence="5" id="KW-1003">Cell membrane</keyword>
<dbReference type="RefSeq" id="WP_019375717.1">
    <property type="nucleotide sequence ID" value="NZ_CP017962.1"/>
</dbReference>
<feature type="domain" description="SRP54-type proteins GTP-binding" evidence="16">
    <location>
        <begin position="177"/>
        <end position="368"/>
    </location>
</feature>
<evidence type="ECO:0000259" key="15">
    <source>
        <dbReference type="SMART" id="SM00382"/>
    </source>
</evidence>
<evidence type="ECO:0000313" key="18">
    <source>
        <dbReference type="Proteomes" id="UP000182945"/>
    </source>
</evidence>
<evidence type="ECO:0000256" key="6">
    <source>
        <dbReference type="ARBA" id="ARBA00022741"/>
    </source>
</evidence>
<reference evidence="17 18" key="1">
    <citation type="submission" date="2016-11" db="EMBL/GenBank/DDBJ databases">
        <title>Complete genome sequencing of Virgibacillus halodenitrificans PDB-F2.</title>
        <authorList>
            <person name="Sun Z."/>
            <person name="Zhou Y."/>
            <person name="Li H."/>
        </authorList>
    </citation>
    <scope>NUCLEOTIDE SEQUENCE [LARGE SCALE GENOMIC DNA]</scope>
    <source>
        <strain evidence="17 18">PDB-F2</strain>
    </source>
</reference>
<evidence type="ECO:0000256" key="10">
    <source>
        <dbReference type="ARBA" id="ARBA00023136"/>
    </source>
</evidence>
<comment type="function">
    <text evidence="12">Necessary for flagellar biosynthesis. May be involved in translocation of the flagellum.</text>
</comment>
<keyword evidence="9" id="KW-0342">GTP-binding</keyword>
<dbReference type="InterPro" id="IPR020006">
    <property type="entry name" value="FlhF"/>
</dbReference>
<dbReference type="SMART" id="SM00962">
    <property type="entry name" value="SRP54"/>
    <property type="match status" value="1"/>
</dbReference>
<evidence type="ECO:0000313" key="17">
    <source>
        <dbReference type="EMBL" id="APC48614.1"/>
    </source>
</evidence>
<dbReference type="CDD" id="cd17873">
    <property type="entry name" value="FlhF"/>
    <property type="match status" value="1"/>
</dbReference>
<dbReference type="EMBL" id="CP017962">
    <property type="protein sequence ID" value="APC48614.1"/>
    <property type="molecule type" value="Genomic_DNA"/>
</dbReference>
<dbReference type="GO" id="GO:0005525">
    <property type="term" value="F:GTP binding"/>
    <property type="evidence" value="ECO:0007669"/>
    <property type="project" value="UniProtKB-UniRule"/>
</dbReference>
<dbReference type="InterPro" id="IPR000897">
    <property type="entry name" value="SRP54_GTPase_dom"/>
</dbReference>
<dbReference type="InterPro" id="IPR047040">
    <property type="entry name" value="FlhF__GTPase_dom"/>
</dbReference>
<evidence type="ECO:0000256" key="13">
    <source>
        <dbReference type="NCBIfam" id="TIGR03499"/>
    </source>
</evidence>
<dbReference type="Gene3D" id="3.40.50.300">
    <property type="entry name" value="P-loop containing nucleotide triphosphate hydrolases"/>
    <property type="match status" value="1"/>
</dbReference>
<evidence type="ECO:0000256" key="14">
    <source>
        <dbReference type="SAM" id="MobiDB-lite"/>
    </source>
</evidence>
<dbReference type="Pfam" id="PF00448">
    <property type="entry name" value="SRP54"/>
    <property type="match status" value="1"/>
</dbReference>
<keyword evidence="7" id="KW-1005">Bacterial flagellum biogenesis</keyword>
<evidence type="ECO:0000256" key="7">
    <source>
        <dbReference type="ARBA" id="ARBA00022795"/>
    </source>
</evidence>
<evidence type="ECO:0000256" key="9">
    <source>
        <dbReference type="ARBA" id="ARBA00023134"/>
    </source>
</evidence>
<comment type="similarity">
    <text evidence="2">Belongs to the GTP-binding SRP family.</text>
</comment>
<evidence type="ECO:0000256" key="8">
    <source>
        <dbReference type="ARBA" id="ARBA00022927"/>
    </source>
</evidence>
<keyword evidence="17" id="KW-0282">Flagellum</keyword>
<dbReference type="AlphaFoldDB" id="A0AAC9J2Y9"/>
<dbReference type="SUPFAM" id="SSF52540">
    <property type="entry name" value="P-loop containing nucleoside triphosphate hydrolases"/>
    <property type="match status" value="1"/>
</dbReference>
<gene>
    <name evidence="17" type="ORF">BME96_10660</name>
</gene>
<feature type="domain" description="AAA+ ATPase" evidence="15">
    <location>
        <begin position="176"/>
        <end position="345"/>
    </location>
</feature>
<dbReference type="Gene3D" id="1.20.120.1380">
    <property type="entry name" value="Flagellar FlhF biosynthesis protein, N domain"/>
    <property type="match status" value="1"/>
</dbReference>
<dbReference type="FunFam" id="3.40.50.300:FF:000695">
    <property type="entry name" value="Flagellar biosynthesis regulator FlhF"/>
    <property type="match status" value="1"/>
</dbReference>
<dbReference type="GO" id="GO:0044781">
    <property type="term" value="P:bacterial-type flagellum organization"/>
    <property type="evidence" value="ECO:0007669"/>
    <property type="project" value="UniProtKB-UniRule"/>
</dbReference>